<dbReference type="InterPro" id="IPR006880">
    <property type="entry name" value="INO80B_C"/>
</dbReference>
<dbReference type="Proteomes" id="UP000242188">
    <property type="component" value="Unassembled WGS sequence"/>
</dbReference>
<evidence type="ECO:0000259" key="2">
    <source>
        <dbReference type="SMART" id="SM01406"/>
    </source>
</evidence>
<comment type="caution">
    <text evidence="3">The sequence shown here is derived from an EMBL/GenBank/DDBJ whole genome shotgun (WGS) entry which is preliminary data.</text>
</comment>
<proteinExistence type="predicted"/>
<dbReference type="PANTHER" id="PTHR21561:SF12">
    <property type="entry name" value="INO80 COMPLEX SUBUNIT B"/>
    <property type="match status" value="1"/>
</dbReference>
<dbReference type="AlphaFoldDB" id="A0A210PIU3"/>
<feature type="region of interest" description="Disordered" evidence="1">
    <location>
        <begin position="64"/>
        <end position="99"/>
    </location>
</feature>
<organism evidence="3 4">
    <name type="scientific">Mizuhopecten yessoensis</name>
    <name type="common">Japanese scallop</name>
    <name type="synonym">Patinopecten yessoensis</name>
    <dbReference type="NCBI Taxonomy" id="6573"/>
    <lineage>
        <taxon>Eukaryota</taxon>
        <taxon>Metazoa</taxon>
        <taxon>Spiralia</taxon>
        <taxon>Lophotrochozoa</taxon>
        <taxon>Mollusca</taxon>
        <taxon>Bivalvia</taxon>
        <taxon>Autobranchia</taxon>
        <taxon>Pteriomorphia</taxon>
        <taxon>Pectinida</taxon>
        <taxon>Pectinoidea</taxon>
        <taxon>Pectinidae</taxon>
        <taxon>Mizuhopecten</taxon>
    </lineage>
</organism>
<feature type="compositionally biased region" description="Basic and acidic residues" evidence="1">
    <location>
        <begin position="216"/>
        <end position="236"/>
    </location>
</feature>
<reference evidence="3 4" key="1">
    <citation type="journal article" date="2017" name="Nat. Ecol. Evol.">
        <title>Scallop genome provides insights into evolution of bilaterian karyotype and development.</title>
        <authorList>
            <person name="Wang S."/>
            <person name="Zhang J."/>
            <person name="Jiao W."/>
            <person name="Li J."/>
            <person name="Xun X."/>
            <person name="Sun Y."/>
            <person name="Guo X."/>
            <person name="Huan P."/>
            <person name="Dong B."/>
            <person name="Zhang L."/>
            <person name="Hu X."/>
            <person name="Sun X."/>
            <person name="Wang J."/>
            <person name="Zhao C."/>
            <person name="Wang Y."/>
            <person name="Wang D."/>
            <person name="Huang X."/>
            <person name="Wang R."/>
            <person name="Lv J."/>
            <person name="Li Y."/>
            <person name="Zhang Z."/>
            <person name="Liu B."/>
            <person name="Lu W."/>
            <person name="Hui Y."/>
            <person name="Liang J."/>
            <person name="Zhou Z."/>
            <person name="Hou R."/>
            <person name="Li X."/>
            <person name="Liu Y."/>
            <person name="Li H."/>
            <person name="Ning X."/>
            <person name="Lin Y."/>
            <person name="Zhao L."/>
            <person name="Xing Q."/>
            <person name="Dou J."/>
            <person name="Li Y."/>
            <person name="Mao J."/>
            <person name="Guo H."/>
            <person name="Dou H."/>
            <person name="Li T."/>
            <person name="Mu C."/>
            <person name="Jiang W."/>
            <person name="Fu Q."/>
            <person name="Fu X."/>
            <person name="Miao Y."/>
            <person name="Liu J."/>
            <person name="Yu Q."/>
            <person name="Li R."/>
            <person name="Liao H."/>
            <person name="Li X."/>
            <person name="Kong Y."/>
            <person name="Jiang Z."/>
            <person name="Chourrout D."/>
            <person name="Li R."/>
            <person name="Bao Z."/>
        </authorList>
    </citation>
    <scope>NUCLEOTIDE SEQUENCE [LARGE SCALE GENOMIC DNA]</scope>
    <source>
        <strain evidence="3 4">PY_sf001</strain>
    </source>
</reference>
<dbReference type="EMBL" id="NEDP02076621">
    <property type="protein sequence ID" value="OWF36417.1"/>
    <property type="molecule type" value="Genomic_DNA"/>
</dbReference>
<gene>
    <name evidence="3" type="ORF">KP79_PYT03197</name>
</gene>
<evidence type="ECO:0000313" key="3">
    <source>
        <dbReference type="EMBL" id="OWF36417.1"/>
    </source>
</evidence>
<dbReference type="GO" id="GO:0031011">
    <property type="term" value="C:Ino80 complex"/>
    <property type="evidence" value="ECO:0007669"/>
    <property type="project" value="InterPro"/>
</dbReference>
<evidence type="ECO:0000313" key="4">
    <source>
        <dbReference type="Proteomes" id="UP000242188"/>
    </source>
</evidence>
<name>A0A210PIU3_MIZYE</name>
<accession>A0A210PIU3</accession>
<feature type="domain" description="INO80 complex subunit B-like conserved region" evidence="2">
    <location>
        <begin position="201"/>
        <end position="270"/>
    </location>
</feature>
<dbReference type="SMART" id="SM01406">
    <property type="entry name" value="PAPA-1"/>
    <property type="match status" value="1"/>
</dbReference>
<sequence>MGKRKGSGTEEELLSVDSPSSSHKKHKKHKKKHKKRRDHDLDPFALGAPGGLAKPAIKLKLKIGGETLGTKNITPVDQKQKDSSEDSQDQIIDVLNDTWGSPPSAAITATITSSTVSDIPSAQPSTLASPALGEKKEDTSDEEKEWLDALEKGDLDDSGMLKKSKDPRLLTARQRALIHGNKEEALLELPSGYKQVELTEEQQLKRVQRAKKRRQQAHEKREKDKKLTLDRLLKKQDSKKKGKGFKRANIPRFRYTNNQSRITISVPVGFQLPFTAQTTRPPKAKEYCSISGCKNVKKYACSRTGVPLCSLGCYKKNSLLHNLPSVRAAS</sequence>
<dbReference type="InterPro" id="IPR029523">
    <property type="entry name" value="INO80B/Ies2"/>
</dbReference>
<feature type="compositionally biased region" description="Basic and acidic residues" evidence="1">
    <location>
        <begin position="146"/>
        <end position="163"/>
    </location>
</feature>
<protein>
    <submittedName>
        <fullName evidence="3">INO80 complex subunit B</fullName>
    </submittedName>
</protein>
<feature type="compositionally biased region" description="Basic residues" evidence="1">
    <location>
        <begin position="22"/>
        <end position="37"/>
    </location>
</feature>
<keyword evidence="4" id="KW-1185">Reference proteome</keyword>
<dbReference type="CDD" id="cd23021">
    <property type="entry name" value="zf-HIT_IN80B"/>
    <property type="match status" value="1"/>
</dbReference>
<evidence type="ECO:0000256" key="1">
    <source>
        <dbReference type="SAM" id="MobiDB-lite"/>
    </source>
</evidence>
<dbReference type="Pfam" id="PF04438">
    <property type="entry name" value="zf-HIT"/>
    <property type="match status" value="1"/>
</dbReference>
<dbReference type="PANTHER" id="PTHR21561">
    <property type="entry name" value="INO80 COMPLEX SUBUNIT B"/>
    <property type="match status" value="1"/>
</dbReference>
<dbReference type="OrthoDB" id="2021186at2759"/>
<feature type="region of interest" description="Disordered" evidence="1">
    <location>
        <begin position="114"/>
        <end position="163"/>
    </location>
</feature>
<dbReference type="STRING" id="6573.A0A210PIU3"/>
<dbReference type="GO" id="GO:0006338">
    <property type="term" value="P:chromatin remodeling"/>
    <property type="evidence" value="ECO:0007669"/>
    <property type="project" value="InterPro"/>
</dbReference>
<dbReference type="Gene3D" id="3.30.60.190">
    <property type="match status" value="1"/>
</dbReference>
<feature type="compositionally biased region" description="Polar residues" evidence="1">
    <location>
        <begin position="116"/>
        <end position="128"/>
    </location>
</feature>
<feature type="region of interest" description="Disordered" evidence="1">
    <location>
        <begin position="1"/>
        <end position="51"/>
    </location>
</feature>
<dbReference type="InterPro" id="IPR007529">
    <property type="entry name" value="Znf_HIT"/>
</dbReference>
<feature type="region of interest" description="Disordered" evidence="1">
    <location>
        <begin position="208"/>
        <end position="245"/>
    </location>
</feature>